<reference evidence="1" key="1">
    <citation type="submission" date="2020-04" db="EMBL/GenBank/DDBJ databases">
        <title>A chromosome-scale assembly and high-density genetic map of the yellow drum (Nibea albiflora) genome.</title>
        <authorList>
            <person name="Xu D."/>
            <person name="Zhang W."/>
            <person name="Chen R."/>
            <person name="Tan P."/>
            <person name="Wang L."/>
            <person name="Song H."/>
            <person name="Tian L."/>
            <person name="Zhu Q."/>
            <person name="Wang B."/>
        </authorList>
    </citation>
    <scope>NUCLEOTIDE SEQUENCE</scope>
    <source>
        <strain evidence="1">ZJHYS-2018</strain>
    </source>
</reference>
<accession>A0ACB7FJN2</accession>
<name>A0ACB7FJN2_NIBAL</name>
<dbReference type="EMBL" id="CM024798">
    <property type="protein sequence ID" value="KAG8014344.1"/>
    <property type="molecule type" value="Genomic_DNA"/>
</dbReference>
<gene>
    <name evidence="1" type="primary">ATCAY.2</name>
    <name evidence="1" type="ORF">GBF38_017485</name>
</gene>
<keyword evidence="2" id="KW-1185">Reference proteome</keyword>
<evidence type="ECO:0000313" key="1">
    <source>
        <dbReference type="EMBL" id="KAG8014344.1"/>
    </source>
</evidence>
<proteinExistence type="predicted"/>
<evidence type="ECO:0000313" key="2">
    <source>
        <dbReference type="Proteomes" id="UP000805704"/>
    </source>
</evidence>
<organism evidence="1 2">
    <name type="scientific">Nibea albiflora</name>
    <name type="common">Yellow drum</name>
    <name type="synonym">Corvina albiflora</name>
    <dbReference type="NCBI Taxonomy" id="240163"/>
    <lineage>
        <taxon>Eukaryota</taxon>
        <taxon>Metazoa</taxon>
        <taxon>Chordata</taxon>
        <taxon>Craniata</taxon>
        <taxon>Vertebrata</taxon>
        <taxon>Euteleostomi</taxon>
        <taxon>Actinopterygii</taxon>
        <taxon>Neopterygii</taxon>
        <taxon>Teleostei</taxon>
        <taxon>Neoteleostei</taxon>
        <taxon>Acanthomorphata</taxon>
        <taxon>Eupercaria</taxon>
        <taxon>Sciaenidae</taxon>
        <taxon>Nibea</taxon>
    </lineage>
</organism>
<protein>
    <submittedName>
        <fullName evidence="1">Caytaxin</fullName>
    </submittedName>
</protein>
<dbReference type="Proteomes" id="UP000805704">
    <property type="component" value="Chromosome 10"/>
</dbReference>
<sequence length="1218" mass="136929">MKYLIFPGEVLMRILQMLVLPLIISSLITGMSSVDRKAHGKIGLRALGFYMVTTVIAAFTGITLALLIQPGKSSRTASVSSSGDAEAVQTVDSFLDLIRMETEGKPLRDFFDCLNKTIMRLVNIVIWYSPVGTFFLMAGQIVKMTDTGETGREVAMYCLTVITGLLIHSFFTLPLIYFMVTRKNPFRFMGGLLQALTTAFGTSSSSATLPVTLHCMEKYHYMDKVARFMLPIGATMNMDGAALYEAVAALFIAQVNNIEFNLGQIIVLSLIVTAASTGAAGIPQAGFVSMVIVLVSVGLPSEDISLLLIFDWILPLPEDGDSSCGLTDNRTNPPTSLNVGESMAQRKRRTLVAPDMNLSLDQSEGSVLSDDFLETPDDLDINVDDIETPDETDSLEFINNSNELEWEDDTPVATAKRLPGESEEERDSSGRLWRTVIIGDQEQRIDMQVIRPYLRVVTHGGYYGEGLNAIIVFAACYLPDSNCEDYTYIMENLFLYVMSSLELLVAEDYMIIYMNGATPRRKMPGISWLKRCYQMIDRKLRKNLKCLIIAHPTWFIRTVLAISRPFISVKFIDKIRYVHTLQELSQIIPMEHVQIPECVLQYDDEKIRAQRERLEQEQQQTNSTPPKERGDQHTEAKMKFIIGIGKPDQIEVGEDGFRQWDVITALDMEAMVSTVKGWQENPVKFARSHGVSLSPEAEDADKGIHILIVEGFLIYNYKPLIDIYDKCFYISIPYEECKKRRRFSQAGDKKAPGERQCLQDGLIPLFFGQQQRTAGPWRQRIQWENNGQVYSLITTGSEYQAPVRSRSQSRVYMSSRRDATRSQIPNRATTIVRTGQTESRQFRTDHGVEPGSIAPGQPVRQYVPFNGRASGTRQQPGARHLNPEHTNTIDSSAAGSFTDLQGRRRVANVDATALHTRGGEPGPGGQHQQPAQTDHSMSGYPSTPVRESEVPTPGEEISNEEMVNDDPRNPFKNHRNSVFYNPYPTRGRSVARRPPGTGYGTRYFQNGLPDLVPDPYAIQAGAYVQRMQMYALRCAAEENCLARSAYGPAVRDIDFRVLLRFPQKVKNQGTSDFLPVKPRYQWDWHSCHQHYHSMDAFSNYDLLDVVTGRKVAEGHKASFCLEDTSCDPGFRRRYACTSHTQGLSPGCHDVYAANIDCQWIDITDVPPGNYILKVTVNPNFHVMESDFSNNIVRCDITYTGVYVQTHHCRVTRYCTSVC</sequence>
<comment type="caution">
    <text evidence="1">The sequence shown here is derived from an EMBL/GenBank/DDBJ whole genome shotgun (WGS) entry which is preliminary data.</text>
</comment>